<evidence type="ECO:0000256" key="7">
    <source>
        <dbReference type="ARBA" id="ARBA00023159"/>
    </source>
</evidence>
<evidence type="ECO:0000256" key="6">
    <source>
        <dbReference type="ARBA" id="ARBA00023125"/>
    </source>
</evidence>
<dbReference type="Proteomes" id="UP000189796">
    <property type="component" value="Chromosome I"/>
</dbReference>
<dbReference type="InterPro" id="IPR000847">
    <property type="entry name" value="LysR_HTH_N"/>
</dbReference>
<dbReference type="CDD" id="cd08417">
    <property type="entry name" value="PBP2_Nitroaromatics_like"/>
    <property type="match status" value="1"/>
</dbReference>
<protein>
    <submittedName>
        <fullName evidence="10">Transcriptional regulator, LysR family</fullName>
    </submittedName>
</protein>
<dbReference type="RefSeq" id="WP_079604197.1">
    <property type="nucleotide sequence ID" value="NZ_LT670817.1"/>
</dbReference>
<comment type="similarity">
    <text evidence="2">Belongs to the LysR transcriptional regulatory family.</text>
</comment>
<evidence type="ECO:0000256" key="4">
    <source>
        <dbReference type="ARBA" id="ARBA00022491"/>
    </source>
</evidence>
<dbReference type="InterPro" id="IPR036390">
    <property type="entry name" value="WH_DNA-bd_sf"/>
</dbReference>
<evidence type="ECO:0000256" key="3">
    <source>
        <dbReference type="ARBA" id="ARBA00022458"/>
    </source>
</evidence>
<keyword evidence="7" id="KW-0010">Activator</keyword>
<comment type="function">
    <text evidence="1">NodD regulates the expression of the nodABCFE genes which encode other nodulation proteins. NodD is also a negative regulator of its own expression. Binds flavonoids as inducers.</text>
</comment>
<evidence type="ECO:0000256" key="8">
    <source>
        <dbReference type="ARBA" id="ARBA00023163"/>
    </source>
</evidence>
<accession>A0A1M5UW95</accession>
<dbReference type="Gene3D" id="3.40.190.10">
    <property type="entry name" value="Periplasmic binding protein-like II"/>
    <property type="match status" value="2"/>
</dbReference>
<evidence type="ECO:0000313" key="10">
    <source>
        <dbReference type="EMBL" id="SHH67190.1"/>
    </source>
</evidence>
<dbReference type="Gene3D" id="1.10.10.10">
    <property type="entry name" value="Winged helix-like DNA-binding domain superfamily/Winged helix DNA-binding domain"/>
    <property type="match status" value="1"/>
</dbReference>
<gene>
    <name evidence="10" type="ORF">SAMN05443248_5625</name>
</gene>
<dbReference type="GO" id="GO:0003700">
    <property type="term" value="F:DNA-binding transcription factor activity"/>
    <property type="evidence" value="ECO:0007669"/>
    <property type="project" value="InterPro"/>
</dbReference>
<keyword evidence="4" id="KW-0678">Repressor</keyword>
<keyword evidence="8" id="KW-0804">Transcription</keyword>
<dbReference type="InterPro" id="IPR036388">
    <property type="entry name" value="WH-like_DNA-bd_sf"/>
</dbReference>
<dbReference type="InterPro" id="IPR050389">
    <property type="entry name" value="LysR-type_TF"/>
</dbReference>
<dbReference type="InterPro" id="IPR005119">
    <property type="entry name" value="LysR_subst-bd"/>
</dbReference>
<dbReference type="PANTHER" id="PTHR30118">
    <property type="entry name" value="HTH-TYPE TRANSCRIPTIONAL REGULATOR LEUO-RELATED"/>
    <property type="match status" value="1"/>
</dbReference>
<keyword evidence="6" id="KW-0238">DNA-binding</keyword>
<dbReference type="SUPFAM" id="SSF53850">
    <property type="entry name" value="Periplasmic binding protein-like II"/>
    <property type="match status" value="1"/>
</dbReference>
<sequence>MSANLKNMDLNLLVIFEAIYSNNNISRASERLGMSQPAVSNALARLRHSLDDQLFIRSPKGVAPTTKARELIHPVREALGLIGRHLPSGASFDLLSYKRIFRVIVAEPLEPLIMPALVRAAVTEAPGISVECIQAHPKLFDDLRTGLLDLVCFSFPVDMTDIVYKPICRADLVVVSRRDHPHIAKPLDLATFGRLRHITLNRELRSLTFVDKSLAVTSTSREVAYMASKIWSMPPMIERTDLIGVLPRFFVNSISSNFDLDVHELPTEIPEQHFFMAWHIGANLDQGHIWLRESLMQAAREATGRNEG</sequence>
<organism evidence="10 11">
    <name type="scientific">Bradyrhizobium erythrophlei</name>
    <dbReference type="NCBI Taxonomy" id="1437360"/>
    <lineage>
        <taxon>Bacteria</taxon>
        <taxon>Pseudomonadati</taxon>
        <taxon>Pseudomonadota</taxon>
        <taxon>Alphaproteobacteria</taxon>
        <taxon>Hyphomicrobiales</taxon>
        <taxon>Nitrobacteraceae</taxon>
        <taxon>Bradyrhizobium</taxon>
    </lineage>
</organism>
<dbReference type="PRINTS" id="PR00039">
    <property type="entry name" value="HTHLYSR"/>
</dbReference>
<keyword evidence="3" id="KW-0536">Nodulation</keyword>
<reference evidence="10 11" key="1">
    <citation type="submission" date="2016-11" db="EMBL/GenBank/DDBJ databases">
        <authorList>
            <person name="Jaros S."/>
            <person name="Januszkiewicz K."/>
            <person name="Wedrychowicz H."/>
        </authorList>
    </citation>
    <scope>NUCLEOTIDE SEQUENCE [LARGE SCALE GENOMIC DNA]</scope>
    <source>
        <strain evidence="10 11">GAS138</strain>
    </source>
</reference>
<name>A0A1M5UW95_9BRAD</name>
<dbReference type="Pfam" id="PF03466">
    <property type="entry name" value="LysR_substrate"/>
    <property type="match status" value="1"/>
</dbReference>
<feature type="domain" description="HTH lysR-type" evidence="9">
    <location>
        <begin position="8"/>
        <end position="65"/>
    </location>
</feature>
<evidence type="ECO:0000256" key="1">
    <source>
        <dbReference type="ARBA" id="ARBA00003502"/>
    </source>
</evidence>
<keyword evidence="5" id="KW-0805">Transcription regulation</keyword>
<evidence type="ECO:0000259" key="9">
    <source>
        <dbReference type="PROSITE" id="PS50931"/>
    </source>
</evidence>
<evidence type="ECO:0000256" key="2">
    <source>
        <dbReference type="ARBA" id="ARBA00009437"/>
    </source>
</evidence>
<dbReference type="Pfam" id="PF00126">
    <property type="entry name" value="HTH_1"/>
    <property type="match status" value="1"/>
</dbReference>
<evidence type="ECO:0000313" key="11">
    <source>
        <dbReference type="Proteomes" id="UP000189796"/>
    </source>
</evidence>
<evidence type="ECO:0000256" key="5">
    <source>
        <dbReference type="ARBA" id="ARBA00023015"/>
    </source>
</evidence>
<dbReference type="AlphaFoldDB" id="A0A1M5UW95"/>
<dbReference type="OrthoDB" id="8339333at2"/>
<dbReference type="InterPro" id="IPR037402">
    <property type="entry name" value="YidZ_PBP2"/>
</dbReference>
<dbReference type="SUPFAM" id="SSF46785">
    <property type="entry name" value="Winged helix' DNA-binding domain"/>
    <property type="match status" value="1"/>
</dbReference>
<dbReference type="EMBL" id="LT670817">
    <property type="protein sequence ID" value="SHH67190.1"/>
    <property type="molecule type" value="Genomic_DNA"/>
</dbReference>
<dbReference type="PROSITE" id="PS50931">
    <property type="entry name" value="HTH_LYSR"/>
    <property type="match status" value="1"/>
</dbReference>
<dbReference type="PANTHER" id="PTHR30118:SF6">
    <property type="entry name" value="HTH-TYPE TRANSCRIPTIONAL REGULATOR LEUO"/>
    <property type="match status" value="1"/>
</dbReference>
<proteinExistence type="inferred from homology"/>
<dbReference type="GO" id="GO:0003677">
    <property type="term" value="F:DNA binding"/>
    <property type="evidence" value="ECO:0007669"/>
    <property type="project" value="UniProtKB-KW"/>
</dbReference>